<dbReference type="Pfam" id="PF13237">
    <property type="entry name" value="Fer4_10"/>
    <property type="match status" value="1"/>
</dbReference>
<dbReference type="Proteomes" id="UP000435649">
    <property type="component" value="Unassembled WGS sequence"/>
</dbReference>
<keyword evidence="1" id="KW-0479">Metal-binding</keyword>
<keyword evidence="3" id="KW-0411">Iron-sulfur</keyword>
<dbReference type="Gene3D" id="3.30.70.20">
    <property type="match status" value="1"/>
</dbReference>
<dbReference type="PANTHER" id="PTHR42895">
    <property type="entry name" value="IRON-SULFUR CLUSTER-BINDING PROTEIN-RELATED"/>
    <property type="match status" value="1"/>
</dbReference>
<evidence type="ECO:0000256" key="2">
    <source>
        <dbReference type="ARBA" id="ARBA00023004"/>
    </source>
</evidence>
<sequence length="282" mass="30901">MKRKIIEIDEKLCNGCGNCIPNCPEGAIRMIDGKARLVSDLFCDGLGACLGECPQGAITMTEREAAPYDERLVMERIAAQGANTVRAHLHHLRSHGEQELHRIAVEYLREKGIPVPEEAAEETLGRGCPGTLAKALTPRKPAAAVPPEETPSALRQWPVQLRLLNPEAPYFDGADLLVSADCVPCAMGGFHRELLDGKILVIFCPKLDEDTEEYVSKLAEIFRRHDIRSVTVARMTVPCCGGTVAIVEKALESAGRRIPLDVRIIDLNGEPVREARRTPGQL</sequence>
<comment type="caution">
    <text evidence="5">The sequence shown here is derived from an EMBL/GenBank/DDBJ whole genome shotgun (WGS) entry which is preliminary data.</text>
</comment>
<dbReference type="PANTHER" id="PTHR42895:SF1">
    <property type="entry name" value="IRON-SULFUR CLUSTER PROTEIN"/>
    <property type="match status" value="1"/>
</dbReference>
<protein>
    <submittedName>
        <fullName evidence="5">4Fe-4S dicluster domain-containing protein</fullName>
    </submittedName>
</protein>
<dbReference type="InterPro" id="IPR017900">
    <property type="entry name" value="4Fe4S_Fe_S_CS"/>
</dbReference>
<organism evidence="5 6">
    <name type="scientific">Victivallis lenta</name>
    <dbReference type="NCBI Taxonomy" id="2606640"/>
    <lineage>
        <taxon>Bacteria</taxon>
        <taxon>Pseudomonadati</taxon>
        <taxon>Lentisphaerota</taxon>
        <taxon>Lentisphaeria</taxon>
        <taxon>Victivallales</taxon>
        <taxon>Victivallaceae</taxon>
        <taxon>Victivallis</taxon>
    </lineage>
</organism>
<evidence type="ECO:0000313" key="6">
    <source>
        <dbReference type="Proteomes" id="UP000435649"/>
    </source>
</evidence>
<evidence type="ECO:0000256" key="1">
    <source>
        <dbReference type="ARBA" id="ARBA00022723"/>
    </source>
</evidence>
<feature type="domain" description="4Fe-4S ferredoxin-type" evidence="4">
    <location>
        <begin position="4"/>
        <end position="33"/>
    </location>
</feature>
<dbReference type="GO" id="GO:0051536">
    <property type="term" value="F:iron-sulfur cluster binding"/>
    <property type="evidence" value="ECO:0007669"/>
    <property type="project" value="UniProtKB-KW"/>
</dbReference>
<evidence type="ECO:0000313" key="5">
    <source>
        <dbReference type="EMBL" id="MST97219.1"/>
    </source>
</evidence>
<gene>
    <name evidence="5" type="ORF">FYJ85_09200</name>
</gene>
<dbReference type="InterPro" id="IPR017896">
    <property type="entry name" value="4Fe4S_Fe-S-bd"/>
</dbReference>
<dbReference type="GO" id="GO:0046872">
    <property type="term" value="F:metal ion binding"/>
    <property type="evidence" value="ECO:0007669"/>
    <property type="project" value="UniProtKB-KW"/>
</dbReference>
<keyword evidence="6" id="KW-1185">Reference proteome</keyword>
<evidence type="ECO:0000259" key="4">
    <source>
        <dbReference type="PROSITE" id="PS51379"/>
    </source>
</evidence>
<dbReference type="EMBL" id="VUNS01000008">
    <property type="protein sequence ID" value="MST97219.1"/>
    <property type="molecule type" value="Genomic_DNA"/>
</dbReference>
<proteinExistence type="predicted"/>
<name>A0A844G4C5_9BACT</name>
<dbReference type="AlphaFoldDB" id="A0A844G4C5"/>
<dbReference type="RefSeq" id="WP_106054191.1">
    <property type="nucleotide sequence ID" value="NZ_CALXOB010000051.1"/>
</dbReference>
<dbReference type="PROSITE" id="PS51379">
    <property type="entry name" value="4FE4S_FER_2"/>
    <property type="match status" value="2"/>
</dbReference>
<reference evidence="5 6" key="1">
    <citation type="submission" date="2019-08" db="EMBL/GenBank/DDBJ databases">
        <title>In-depth cultivation of the pig gut microbiome towards novel bacterial diversity and tailored functional studies.</title>
        <authorList>
            <person name="Wylensek D."/>
            <person name="Hitch T.C.A."/>
            <person name="Clavel T."/>
        </authorList>
    </citation>
    <scope>NUCLEOTIDE SEQUENCE [LARGE SCALE GENOMIC DNA]</scope>
    <source>
        <strain evidence="5 6">BBE-744-WT-12</strain>
    </source>
</reference>
<evidence type="ECO:0000256" key="3">
    <source>
        <dbReference type="ARBA" id="ARBA00023014"/>
    </source>
</evidence>
<dbReference type="InterPro" id="IPR052911">
    <property type="entry name" value="Corrinoid_activation_enz"/>
</dbReference>
<accession>A0A844G4C5</accession>
<dbReference type="SUPFAM" id="SSF54862">
    <property type="entry name" value="4Fe-4S ferredoxins"/>
    <property type="match status" value="1"/>
</dbReference>
<dbReference type="PROSITE" id="PS00198">
    <property type="entry name" value="4FE4S_FER_1"/>
    <property type="match status" value="1"/>
</dbReference>
<keyword evidence="2" id="KW-0408">Iron</keyword>
<feature type="domain" description="4Fe-4S ferredoxin-type" evidence="4">
    <location>
        <begin position="34"/>
        <end position="63"/>
    </location>
</feature>